<dbReference type="PANTHER" id="PTHR10381:SF70">
    <property type="entry name" value="ATP-DEPENDENT CLP PROTEASE PROTEOLYTIC SUBUNIT"/>
    <property type="match status" value="1"/>
</dbReference>
<comment type="caution">
    <text evidence="6">The sequence shown here is derived from an EMBL/GenBank/DDBJ whole genome shotgun (WGS) entry which is preliminary data.</text>
</comment>
<organism evidence="6 7">
    <name type="scientific">Aquipseudomonas alcaligenes</name>
    <name type="common">Pseudomonas alcaligenes</name>
    <dbReference type="NCBI Taxonomy" id="43263"/>
    <lineage>
        <taxon>Bacteria</taxon>
        <taxon>Pseudomonadati</taxon>
        <taxon>Pseudomonadota</taxon>
        <taxon>Gammaproteobacteria</taxon>
        <taxon>Pseudomonadales</taxon>
        <taxon>Pseudomonadaceae</taxon>
        <taxon>Aquipseudomonas</taxon>
    </lineage>
</organism>
<gene>
    <name evidence="6" type="ORF">N5C05_11070</name>
</gene>
<evidence type="ECO:0000313" key="6">
    <source>
        <dbReference type="EMBL" id="MDH1055300.1"/>
    </source>
</evidence>
<dbReference type="NCBIfam" id="NF045542">
    <property type="entry name" value="Clp_rel_HeadMat"/>
    <property type="match status" value="1"/>
</dbReference>
<dbReference type="InterPro" id="IPR029045">
    <property type="entry name" value="ClpP/crotonase-like_dom_sf"/>
</dbReference>
<evidence type="ECO:0000256" key="2">
    <source>
        <dbReference type="ARBA" id="ARBA00022801"/>
    </source>
</evidence>
<dbReference type="Pfam" id="PF00574">
    <property type="entry name" value="CLP_protease"/>
    <property type="match status" value="1"/>
</dbReference>
<dbReference type="GO" id="GO:0006515">
    <property type="term" value="P:protein quality control for misfolded or incompletely synthesized proteins"/>
    <property type="evidence" value="ECO:0007669"/>
    <property type="project" value="TreeGrafter"/>
</dbReference>
<dbReference type="GO" id="GO:0004176">
    <property type="term" value="F:ATP-dependent peptidase activity"/>
    <property type="evidence" value="ECO:0007669"/>
    <property type="project" value="TreeGrafter"/>
</dbReference>
<dbReference type="RefSeq" id="WP_280053953.1">
    <property type="nucleotide sequence ID" value="NZ_JAOBYN010000008.1"/>
</dbReference>
<evidence type="ECO:0000256" key="1">
    <source>
        <dbReference type="ARBA" id="ARBA00022670"/>
    </source>
</evidence>
<reference evidence="6" key="1">
    <citation type="submission" date="2022-09" db="EMBL/GenBank/DDBJ databases">
        <title>Intensive care unit water sources are persistently colonized with multi-drug resistant bacteria and are the site of extensive horizontal gene transfer of antibiotic resistance genes.</title>
        <authorList>
            <person name="Diorio-Toth L."/>
        </authorList>
    </citation>
    <scope>NUCLEOTIDE SEQUENCE</scope>
    <source>
        <strain evidence="6">GD03990</strain>
    </source>
</reference>
<evidence type="ECO:0000313" key="7">
    <source>
        <dbReference type="Proteomes" id="UP001158730"/>
    </source>
</evidence>
<dbReference type="CDD" id="cd07016">
    <property type="entry name" value="S14_ClpP_1"/>
    <property type="match status" value="1"/>
</dbReference>
<accession>A0AA42N204</accession>
<evidence type="ECO:0000256" key="5">
    <source>
        <dbReference type="SAM" id="SignalP"/>
    </source>
</evidence>
<dbReference type="EMBL" id="JAOBYN010000008">
    <property type="protein sequence ID" value="MDH1055300.1"/>
    <property type="molecule type" value="Genomic_DNA"/>
</dbReference>
<sequence>MIKHKHLALALSIALASPGFAFSGPPRIFNKAAGTPELQAEHWYSIRDIGEGDAKVIEVFIYGEIGYWGVTSGDFIRDLQAQDDGVSKVLVHFDTIGGDLFDGIAIHNTLRALGERCTGRIDGACFSAGSVAVCGAHRIEMADNALMMIHNPWTWMAGGSEELRKMADMMDKAREGIIASYQHRELTVDEAELSRMIDEETWLTPAEAKAFGFVDEILGAGQPLARNAAMGKILNRYRNVPEAARQLVAEVEPDPAPTPDPEPEPAPEPQSPEAAGLAAQLAVDCTAAGLSACLPALIKSSGLKSAEAVQAELTRAKAIHAVCVVAKLPDEAPGLIAAGASPDEARLKLWDKLASNSGAVEISSLPPLDDLPQNSAYQPPVPSDVYARRRNQASKGGKQA</sequence>
<dbReference type="SUPFAM" id="SSF52096">
    <property type="entry name" value="ClpP/crotonase"/>
    <property type="match status" value="1"/>
</dbReference>
<keyword evidence="2" id="KW-0378">Hydrolase</keyword>
<dbReference type="GO" id="GO:0009368">
    <property type="term" value="C:endopeptidase Clp complex"/>
    <property type="evidence" value="ECO:0007669"/>
    <property type="project" value="TreeGrafter"/>
</dbReference>
<feature type="region of interest" description="Disordered" evidence="4">
    <location>
        <begin position="362"/>
        <end position="400"/>
    </location>
</feature>
<feature type="compositionally biased region" description="Pro residues" evidence="4">
    <location>
        <begin position="254"/>
        <end position="270"/>
    </location>
</feature>
<feature type="region of interest" description="Disordered" evidence="4">
    <location>
        <begin position="252"/>
        <end position="277"/>
    </location>
</feature>
<dbReference type="Gene3D" id="3.90.226.10">
    <property type="entry name" value="2-enoyl-CoA Hydratase, Chain A, domain 1"/>
    <property type="match status" value="1"/>
</dbReference>
<dbReference type="PANTHER" id="PTHR10381">
    <property type="entry name" value="ATP-DEPENDENT CLP PROTEASE PROTEOLYTIC SUBUNIT"/>
    <property type="match status" value="1"/>
</dbReference>
<dbReference type="InterPro" id="IPR023562">
    <property type="entry name" value="ClpP/TepA"/>
</dbReference>
<dbReference type="Proteomes" id="UP001158730">
    <property type="component" value="Unassembled WGS sequence"/>
</dbReference>
<feature type="chain" id="PRO_5041424592" evidence="5">
    <location>
        <begin position="22"/>
        <end position="400"/>
    </location>
</feature>
<keyword evidence="3" id="KW-0720">Serine protease</keyword>
<name>A0AA42N204_AQUAC</name>
<keyword evidence="1 6" id="KW-0645">Protease</keyword>
<proteinExistence type="predicted"/>
<keyword evidence="5" id="KW-0732">Signal</keyword>
<dbReference type="AlphaFoldDB" id="A0AA42N204"/>
<evidence type="ECO:0000256" key="4">
    <source>
        <dbReference type="SAM" id="MobiDB-lite"/>
    </source>
</evidence>
<dbReference type="GO" id="GO:0004252">
    <property type="term" value="F:serine-type endopeptidase activity"/>
    <property type="evidence" value="ECO:0007669"/>
    <property type="project" value="TreeGrafter"/>
</dbReference>
<protein>
    <submittedName>
        <fullName evidence="6">Clp protease ClpP</fullName>
    </submittedName>
</protein>
<dbReference type="GO" id="GO:0051117">
    <property type="term" value="F:ATPase binding"/>
    <property type="evidence" value="ECO:0007669"/>
    <property type="project" value="TreeGrafter"/>
</dbReference>
<feature type="signal peptide" evidence="5">
    <location>
        <begin position="1"/>
        <end position="21"/>
    </location>
</feature>
<evidence type="ECO:0000256" key="3">
    <source>
        <dbReference type="ARBA" id="ARBA00022825"/>
    </source>
</evidence>